<dbReference type="EMBL" id="BASE01000073">
    <property type="protein sequence ID" value="GAM15137.1"/>
    <property type="molecule type" value="Genomic_DNA"/>
</dbReference>
<dbReference type="OrthoDB" id="2426546at2"/>
<sequence>MLKRTFQSTFFNIVLILGLGIIMIGNHYSNHVPAWLNIDPMVLGIPILIMIAIIPLYNKRNPQDPIKASLIPMEMREEDEGMQWLTFKATRKVYIFFALSIPVAIALTAYFNHIPYLPIILFIVMGIAQYLIYWFQMKRYS</sequence>
<dbReference type="AlphaFoldDB" id="A0A0A8X7W9"/>
<dbReference type="SUPFAM" id="SSF103473">
    <property type="entry name" value="MFS general substrate transporter"/>
    <property type="match status" value="1"/>
</dbReference>
<dbReference type="InterPro" id="IPR036259">
    <property type="entry name" value="MFS_trans_sf"/>
</dbReference>
<evidence type="ECO:0000313" key="2">
    <source>
        <dbReference type="EMBL" id="GAM15137.1"/>
    </source>
</evidence>
<dbReference type="Proteomes" id="UP000031014">
    <property type="component" value="Unassembled WGS sequence"/>
</dbReference>
<proteinExistence type="predicted"/>
<feature type="transmembrane region" description="Helical" evidence="1">
    <location>
        <begin position="34"/>
        <end position="57"/>
    </location>
</feature>
<evidence type="ECO:0000256" key="1">
    <source>
        <dbReference type="SAM" id="Phobius"/>
    </source>
</evidence>
<keyword evidence="3" id="KW-1185">Reference proteome</keyword>
<protein>
    <submittedName>
        <fullName evidence="2">Uncharacterized protein</fullName>
    </submittedName>
</protein>
<dbReference type="STRING" id="1321606.SAMD00020551_3293"/>
<reference evidence="2 3" key="1">
    <citation type="submission" date="2013-06" db="EMBL/GenBank/DDBJ databases">
        <title>Whole genome shotgun sequence of Bacillus selenatarsenatis SF-1.</title>
        <authorList>
            <person name="Kuroda M."/>
            <person name="Sei K."/>
            <person name="Yamashita M."/>
            <person name="Ike M."/>
        </authorList>
    </citation>
    <scope>NUCLEOTIDE SEQUENCE [LARGE SCALE GENOMIC DNA]</scope>
    <source>
        <strain evidence="2 3">SF-1</strain>
    </source>
</reference>
<keyword evidence="1" id="KW-1133">Transmembrane helix</keyword>
<dbReference type="RefSeq" id="WP_052442205.1">
    <property type="nucleotide sequence ID" value="NZ_BASE01000073.1"/>
</dbReference>
<name>A0A0A8X7W9_MESS1</name>
<accession>A0A0A8X7W9</accession>
<feature type="transmembrane region" description="Helical" evidence="1">
    <location>
        <begin position="117"/>
        <end position="135"/>
    </location>
</feature>
<evidence type="ECO:0000313" key="3">
    <source>
        <dbReference type="Proteomes" id="UP000031014"/>
    </source>
</evidence>
<feature type="transmembrane region" description="Helical" evidence="1">
    <location>
        <begin position="93"/>
        <end position="111"/>
    </location>
</feature>
<keyword evidence="1" id="KW-0472">Membrane</keyword>
<organism evidence="2 3">
    <name type="scientific">Mesobacillus selenatarsenatis (strain DSM 18680 / JCM 14380 / FERM P-15431 / SF-1)</name>
    <dbReference type="NCBI Taxonomy" id="1321606"/>
    <lineage>
        <taxon>Bacteria</taxon>
        <taxon>Bacillati</taxon>
        <taxon>Bacillota</taxon>
        <taxon>Bacilli</taxon>
        <taxon>Bacillales</taxon>
        <taxon>Bacillaceae</taxon>
        <taxon>Mesobacillus</taxon>
    </lineage>
</organism>
<gene>
    <name evidence="2" type="ORF">SAMD00020551_3293</name>
</gene>
<keyword evidence="1" id="KW-0812">Transmembrane</keyword>
<comment type="caution">
    <text evidence="2">The sequence shown here is derived from an EMBL/GenBank/DDBJ whole genome shotgun (WGS) entry which is preliminary data.</text>
</comment>
<feature type="transmembrane region" description="Helical" evidence="1">
    <location>
        <begin position="9"/>
        <end position="28"/>
    </location>
</feature>